<name>A0A9Q0JZ13_9MAGN</name>
<protein>
    <recommendedName>
        <fullName evidence="1">F-box domain-containing protein</fullName>
    </recommendedName>
</protein>
<feature type="domain" description="F-box" evidence="1">
    <location>
        <begin position="112"/>
        <end position="158"/>
    </location>
</feature>
<organism evidence="2 3">
    <name type="scientific">Protea cynaroides</name>
    <dbReference type="NCBI Taxonomy" id="273540"/>
    <lineage>
        <taxon>Eukaryota</taxon>
        <taxon>Viridiplantae</taxon>
        <taxon>Streptophyta</taxon>
        <taxon>Embryophyta</taxon>
        <taxon>Tracheophyta</taxon>
        <taxon>Spermatophyta</taxon>
        <taxon>Magnoliopsida</taxon>
        <taxon>Proteales</taxon>
        <taxon>Proteaceae</taxon>
        <taxon>Protea</taxon>
    </lineage>
</organism>
<sequence>MPGAIERYLKLGLPELLSRVYDYPVACHELSFILRGAYSKVPKNLQALIFQDTLVAFRFLPQVQTRRGISAANLLLQAAEVALPKQKRSLAVAEFKHAVVAHKRRCKSQKVGEGSSQLPQDLVVQIFSFLDMRSLVAAGLVCWLWNLAANDNELWQSQYVLHFGNPENCSELQGQIGKPIQEKVNTVLHEEKDLDSMAFLNWKEAFKGAYIGNSSRRSTSNRGYCLHCKSVVWLSNMRCANVPENHEIKPISLQQVVEYLVEDDDSYLSYWDSDTDSDEESAASRLWAVPKHITGNHKNS</sequence>
<comment type="caution">
    <text evidence="2">The sequence shown here is derived from an EMBL/GenBank/DDBJ whole genome shotgun (WGS) entry which is preliminary data.</text>
</comment>
<gene>
    <name evidence="2" type="ORF">NE237_012648</name>
</gene>
<keyword evidence="3" id="KW-1185">Reference proteome</keyword>
<dbReference type="Pfam" id="PF24104">
    <property type="entry name" value="At5g52880_ARM"/>
    <property type="match status" value="1"/>
</dbReference>
<dbReference type="SMART" id="SM00256">
    <property type="entry name" value="FBOX"/>
    <property type="match status" value="1"/>
</dbReference>
<dbReference type="InterPro" id="IPR001810">
    <property type="entry name" value="F-box_dom"/>
</dbReference>
<dbReference type="PROSITE" id="PS50181">
    <property type="entry name" value="FBOX"/>
    <property type="match status" value="1"/>
</dbReference>
<dbReference type="InterPro" id="IPR057039">
    <property type="entry name" value="At5g52880_ARM"/>
</dbReference>
<dbReference type="OrthoDB" id="10257471at2759"/>
<reference evidence="2" key="1">
    <citation type="journal article" date="2023" name="Plant J.">
        <title>The genome of the king protea, Protea cynaroides.</title>
        <authorList>
            <person name="Chang J."/>
            <person name="Duong T.A."/>
            <person name="Schoeman C."/>
            <person name="Ma X."/>
            <person name="Roodt D."/>
            <person name="Barker N."/>
            <person name="Li Z."/>
            <person name="Van de Peer Y."/>
            <person name="Mizrachi E."/>
        </authorList>
    </citation>
    <scope>NUCLEOTIDE SEQUENCE</scope>
    <source>
        <tissue evidence="2">Young leaves</tissue>
    </source>
</reference>
<dbReference type="EMBL" id="JAMYWD010000011">
    <property type="protein sequence ID" value="KAJ4955865.1"/>
    <property type="molecule type" value="Genomic_DNA"/>
</dbReference>
<dbReference type="Gene3D" id="1.20.1280.50">
    <property type="match status" value="1"/>
</dbReference>
<dbReference type="InterPro" id="IPR036047">
    <property type="entry name" value="F-box-like_dom_sf"/>
</dbReference>
<evidence type="ECO:0000313" key="3">
    <source>
        <dbReference type="Proteomes" id="UP001141806"/>
    </source>
</evidence>
<dbReference type="Pfam" id="PF12937">
    <property type="entry name" value="F-box-like"/>
    <property type="match status" value="1"/>
</dbReference>
<accession>A0A9Q0JZ13</accession>
<dbReference type="SUPFAM" id="SSF81383">
    <property type="entry name" value="F-box domain"/>
    <property type="match status" value="1"/>
</dbReference>
<dbReference type="PANTHER" id="PTHR47744">
    <property type="entry name" value="OS05G0526300 PROTEIN"/>
    <property type="match status" value="1"/>
</dbReference>
<proteinExistence type="predicted"/>
<dbReference type="AlphaFoldDB" id="A0A9Q0JZ13"/>
<dbReference type="Proteomes" id="UP001141806">
    <property type="component" value="Unassembled WGS sequence"/>
</dbReference>
<evidence type="ECO:0000259" key="1">
    <source>
        <dbReference type="PROSITE" id="PS50181"/>
    </source>
</evidence>
<dbReference type="PANTHER" id="PTHR47744:SF1">
    <property type="entry name" value="OS05G0526300 PROTEIN"/>
    <property type="match status" value="1"/>
</dbReference>
<evidence type="ECO:0000313" key="2">
    <source>
        <dbReference type="EMBL" id="KAJ4955865.1"/>
    </source>
</evidence>